<dbReference type="EMBL" id="JAPFFF010000005">
    <property type="protein sequence ID" value="KAK8888943.1"/>
    <property type="molecule type" value="Genomic_DNA"/>
</dbReference>
<dbReference type="Gene3D" id="2.40.50.40">
    <property type="match status" value="1"/>
</dbReference>
<feature type="domain" description="Chromo" evidence="4">
    <location>
        <begin position="9"/>
        <end position="67"/>
    </location>
</feature>
<feature type="region of interest" description="Disordered" evidence="3">
    <location>
        <begin position="59"/>
        <end position="97"/>
    </location>
</feature>
<dbReference type="PRINTS" id="PR00504">
    <property type="entry name" value="CHROMODOMAIN"/>
</dbReference>
<keyword evidence="6" id="KW-1185">Reference proteome</keyword>
<organism evidence="5 6">
    <name type="scientific">Tritrichomonas musculus</name>
    <dbReference type="NCBI Taxonomy" id="1915356"/>
    <lineage>
        <taxon>Eukaryota</taxon>
        <taxon>Metamonada</taxon>
        <taxon>Parabasalia</taxon>
        <taxon>Tritrichomonadida</taxon>
        <taxon>Tritrichomonadidae</taxon>
        <taxon>Tritrichomonas</taxon>
    </lineage>
</organism>
<proteinExistence type="predicted"/>
<dbReference type="InterPro" id="IPR023780">
    <property type="entry name" value="Chromo_domain"/>
</dbReference>
<evidence type="ECO:0000256" key="1">
    <source>
        <dbReference type="ARBA" id="ARBA00004123"/>
    </source>
</evidence>
<evidence type="ECO:0000313" key="5">
    <source>
        <dbReference type="EMBL" id="KAK8888943.1"/>
    </source>
</evidence>
<feature type="compositionally biased region" description="Polar residues" evidence="3">
    <location>
        <begin position="64"/>
        <end position="82"/>
    </location>
</feature>
<dbReference type="InterPro" id="IPR017984">
    <property type="entry name" value="Chromo_dom_subgr"/>
</dbReference>
<evidence type="ECO:0000256" key="2">
    <source>
        <dbReference type="ARBA" id="ARBA00023242"/>
    </source>
</evidence>
<dbReference type="InterPro" id="IPR051219">
    <property type="entry name" value="Heterochromatin_chromo-domain"/>
</dbReference>
<dbReference type="InterPro" id="IPR000953">
    <property type="entry name" value="Chromo/chromo_shadow_dom"/>
</dbReference>
<feature type="compositionally biased region" description="Basic and acidic residues" evidence="3">
    <location>
        <begin position="85"/>
        <end position="94"/>
    </location>
</feature>
<gene>
    <name evidence="5" type="ORF">M9Y10_033684</name>
</gene>
<evidence type="ECO:0000256" key="3">
    <source>
        <dbReference type="SAM" id="MobiDB-lite"/>
    </source>
</evidence>
<dbReference type="CDD" id="cd00024">
    <property type="entry name" value="CD_CSD"/>
    <property type="match status" value="1"/>
</dbReference>
<keyword evidence="2" id="KW-0539">Nucleus</keyword>
<dbReference type="SUPFAM" id="SSF54160">
    <property type="entry name" value="Chromo domain-like"/>
    <property type="match status" value="1"/>
</dbReference>
<evidence type="ECO:0000259" key="4">
    <source>
        <dbReference type="PROSITE" id="PS50013"/>
    </source>
</evidence>
<dbReference type="InterPro" id="IPR016197">
    <property type="entry name" value="Chromo-like_dom_sf"/>
</dbReference>
<comment type="caution">
    <text evidence="5">The sequence shown here is derived from an EMBL/GenBank/DDBJ whole genome shotgun (WGS) entry which is preliminary data.</text>
</comment>
<dbReference type="PANTHER" id="PTHR22812">
    <property type="entry name" value="CHROMOBOX PROTEIN"/>
    <property type="match status" value="1"/>
</dbReference>
<evidence type="ECO:0000313" key="6">
    <source>
        <dbReference type="Proteomes" id="UP001470230"/>
    </source>
</evidence>
<protein>
    <submittedName>
        <fullName evidence="5">Chromobox protein 5</fullName>
    </submittedName>
</protein>
<sequence length="251" mass="29433">MGDSDEEVYEVEKILNHKVVKGVTMYKLKWKGYPMSDSTWEKEKNLDCQNLLEEYWKNVKSPKKTQNSPNTLSPQNKRPVSSNNQEKKKKENKEQLPSIFMGSLIQKKIDTSSLALNPSKDREEKIKLDMIEKERQETKRKKEIQSQMENFFQIKDKEKEKEKDRKIEKGKDKEKEIVEKKKSILSNVNNEYEILAAATKPDSSSVLYLVKRKKNGESIQYVVTSEYARTHLTQPLINFFLNHLKFGKPVS</sequence>
<comment type="subcellular location">
    <subcellularLocation>
        <location evidence="1">Nucleus</location>
    </subcellularLocation>
</comment>
<dbReference type="PROSITE" id="PS50013">
    <property type="entry name" value="CHROMO_2"/>
    <property type="match status" value="1"/>
</dbReference>
<dbReference type="Proteomes" id="UP001470230">
    <property type="component" value="Unassembled WGS sequence"/>
</dbReference>
<dbReference type="SMART" id="SM00298">
    <property type="entry name" value="CHROMO"/>
    <property type="match status" value="1"/>
</dbReference>
<dbReference type="Pfam" id="PF00385">
    <property type="entry name" value="Chromo"/>
    <property type="match status" value="1"/>
</dbReference>
<name>A0ABR2KDH9_9EUKA</name>
<accession>A0ABR2KDH9</accession>
<reference evidence="5 6" key="1">
    <citation type="submission" date="2024-04" db="EMBL/GenBank/DDBJ databases">
        <title>Tritrichomonas musculus Genome.</title>
        <authorList>
            <person name="Alves-Ferreira E."/>
            <person name="Grigg M."/>
            <person name="Lorenzi H."/>
            <person name="Galac M."/>
        </authorList>
    </citation>
    <scope>NUCLEOTIDE SEQUENCE [LARGE SCALE GENOMIC DNA]</scope>
    <source>
        <strain evidence="5 6">EAF2021</strain>
    </source>
</reference>